<dbReference type="PaxDb" id="4097-A0A1S4CEZ2"/>
<dbReference type="AlphaFoldDB" id="A0A1S4CEZ2"/>
<proteinExistence type="predicted"/>
<reference evidence="6" key="1">
    <citation type="submission" date="2025-08" db="UniProtKB">
        <authorList>
            <consortium name="RefSeq"/>
        </authorList>
    </citation>
    <scope>IDENTIFICATION</scope>
</reference>
<dbReference type="InterPro" id="IPR050148">
    <property type="entry name" value="Terpene_synthase-like"/>
</dbReference>
<dbReference type="SUPFAM" id="SSF48239">
    <property type="entry name" value="Terpenoid cyclases/Protein prenyltransferases"/>
    <property type="match status" value="1"/>
</dbReference>
<keyword evidence="4" id="KW-0456">Lyase</keyword>
<evidence type="ECO:0000256" key="1">
    <source>
        <dbReference type="ARBA" id="ARBA00001946"/>
    </source>
</evidence>
<dbReference type="STRING" id="4097.A0A1S4CEZ2"/>
<dbReference type="GO" id="GO:0010333">
    <property type="term" value="F:terpene synthase activity"/>
    <property type="evidence" value="ECO:0000318"/>
    <property type="project" value="GO_Central"/>
</dbReference>
<evidence type="ECO:0000256" key="4">
    <source>
        <dbReference type="ARBA" id="ARBA00023239"/>
    </source>
</evidence>
<dbReference type="OrthoDB" id="2343925at2759"/>
<dbReference type="Pfam" id="PF03936">
    <property type="entry name" value="Terpene_synth_C"/>
    <property type="match status" value="1"/>
</dbReference>
<dbReference type="InterPro" id="IPR005630">
    <property type="entry name" value="Terpene_synthase_metal-bd"/>
</dbReference>
<name>A0A1S4CEZ2_TOBAC</name>
<dbReference type="RefSeq" id="XP_016499534.1">
    <property type="nucleotide sequence ID" value="XM_016644048.1"/>
</dbReference>
<accession>A0A1S4CEZ2</accession>
<dbReference type="SUPFAM" id="SSF48576">
    <property type="entry name" value="Terpenoid synthases"/>
    <property type="match status" value="1"/>
</dbReference>
<comment type="cofactor">
    <cofactor evidence="1">
        <name>Mg(2+)</name>
        <dbReference type="ChEBI" id="CHEBI:18420"/>
    </cofactor>
</comment>
<organism evidence="6">
    <name type="scientific">Nicotiana tabacum</name>
    <name type="common">Common tobacco</name>
    <dbReference type="NCBI Taxonomy" id="4097"/>
    <lineage>
        <taxon>Eukaryota</taxon>
        <taxon>Viridiplantae</taxon>
        <taxon>Streptophyta</taxon>
        <taxon>Embryophyta</taxon>
        <taxon>Tracheophyta</taxon>
        <taxon>Spermatophyta</taxon>
        <taxon>Magnoliopsida</taxon>
        <taxon>eudicotyledons</taxon>
        <taxon>Gunneridae</taxon>
        <taxon>Pentapetalae</taxon>
        <taxon>asterids</taxon>
        <taxon>lamiids</taxon>
        <taxon>Solanales</taxon>
        <taxon>Solanaceae</taxon>
        <taxon>Nicotianoideae</taxon>
        <taxon>Nicotianeae</taxon>
        <taxon>Nicotiana</taxon>
    </lineage>
</organism>
<evidence type="ECO:0000256" key="2">
    <source>
        <dbReference type="ARBA" id="ARBA00022723"/>
    </source>
</evidence>
<dbReference type="OMA" id="HIAEDII"/>
<dbReference type="InterPro" id="IPR008930">
    <property type="entry name" value="Terpenoid_cyclase/PrenylTrfase"/>
</dbReference>
<dbReference type="GO" id="GO:0009507">
    <property type="term" value="C:chloroplast"/>
    <property type="evidence" value="ECO:0000318"/>
    <property type="project" value="GO_Central"/>
</dbReference>
<keyword evidence="2" id="KW-0479">Metal-binding</keyword>
<evidence type="ECO:0000259" key="5">
    <source>
        <dbReference type="Pfam" id="PF03936"/>
    </source>
</evidence>
<feature type="domain" description="Terpene synthase metal-binding" evidence="5">
    <location>
        <begin position="222"/>
        <end position="459"/>
    </location>
</feature>
<keyword evidence="3" id="KW-0460">Magnesium</keyword>
<gene>
    <name evidence="6" type="primary">LOC107818111</name>
</gene>
<protein>
    <submittedName>
        <fullName evidence="6">Cis-abienol synthase, chloroplastic-like</fullName>
    </submittedName>
</protein>
<dbReference type="SMR" id="A0A1S4CEZ2"/>
<sequence length="524" mass="60722">MLHIGSRSKTICLSDYKVTNGYVFHHRPSIVRCNCNHASSSVRPQEVKERIRKIFGKIEISPSCYDTAWVAMVPSRDEPKQPCFAQCLDWILENQREDGSWGLSPTHSLLVKDSLSSTLACLLALSKWSVGHKLVQRGNFVDRMSQNEVEHALRNFSATLERAENRRYIESYDVNMFKFSKTAYRSPNIYNRDFILFSMHDFNICQTVHQQDIQELKRWYEDCKLDQLGISPKYIYTSYMPMSSLLFGPEFSDARSVFAKYVLLTTPLDDFFDELASQEELLNLIELVKGWNRYSTIGYVSERVEILFLAIYKTFNEFAAKAEIMQGRCVKDQIFDLFLDVLNCMMREVEWWREEKTPSVEEYLSIACVTIAVKAILFTTQYVLAPKLSEEVIKSAELGEICKCTTMVCRLLNDTQTYKKEKEERSSNIVNILVTQSEGTVSEEEAVEQVKEMLEMNRRKLLRMVLHKKESSQLPQVCKDLFWNTSKVAHILYSNGNEFRSPEGLKSNINTLFYKPVDLSPKQA</sequence>
<dbReference type="Gene3D" id="1.50.10.160">
    <property type="match status" value="1"/>
</dbReference>
<evidence type="ECO:0000256" key="3">
    <source>
        <dbReference type="ARBA" id="ARBA00022842"/>
    </source>
</evidence>
<dbReference type="KEGG" id="nta:107818111"/>
<evidence type="ECO:0000313" key="6">
    <source>
        <dbReference type="RefSeq" id="XP_016499534.1"/>
    </source>
</evidence>
<dbReference type="PANTHER" id="PTHR31739:SF33">
    <property type="entry name" value="CIS-ABIENOL SYNTHASE, CHLOROPLASTIC"/>
    <property type="match status" value="1"/>
</dbReference>
<dbReference type="GO" id="GO:0009686">
    <property type="term" value="P:gibberellin biosynthetic process"/>
    <property type="evidence" value="ECO:0000318"/>
    <property type="project" value="GO_Central"/>
</dbReference>
<dbReference type="FunFam" id="1.10.600.10:FF:000036">
    <property type="entry name" value="cis-abienol synthase, chloroplastic"/>
    <property type="match status" value="1"/>
</dbReference>
<dbReference type="PANTHER" id="PTHR31739">
    <property type="entry name" value="ENT-COPALYL DIPHOSPHATE SYNTHASE, CHLOROPLASTIC"/>
    <property type="match status" value="1"/>
</dbReference>
<dbReference type="GO" id="GO:0000287">
    <property type="term" value="F:magnesium ion binding"/>
    <property type="evidence" value="ECO:0000318"/>
    <property type="project" value="GO_Central"/>
</dbReference>
<dbReference type="Gene3D" id="1.10.600.10">
    <property type="entry name" value="Farnesyl Diphosphate Synthase"/>
    <property type="match status" value="1"/>
</dbReference>
<dbReference type="InterPro" id="IPR008949">
    <property type="entry name" value="Isoprenoid_synthase_dom_sf"/>
</dbReference>